<dbReference type="Gene3D" id="3.10.350.10">
    <property type="entry name" value="LysM domain"/>
    <property type="match status" value="1"/>
</dbReference>
<keyword evidence="2" id="KW-0812">Transmembrane</keyword>
<dbReference type="Proteomes" id="UP000468687">
    <property type="component" value="Unassembled WGS sequence"/>
</dbReference>
<sequence length="270" mass="26646">MSSFAGVARWRVAVVALLASLLLGGVVTLALPGVAPLVDAVLAGGRTDPTYDALLVALASTALLVAAPWCWVLVALVCVDALRGSERRRRGCPAALRRGVLLALGATTAVALAQPASAQPAAGPAGEPSTTGDTTVGAVTAAGAVAGGRGASPTADLLDGLPLPDRPGGTIPDPGPAAAAGAAADQPDQPSQPDQPDQPSRPSRPSHVVVAGDDLWSIAAAHLPAAADDAAVLEATLALHRANAAVIGPDPDLILPGQRLDLGALSRPSE</sequence>
<feature type="region of interest" description="Disordered" evidence="1">
    <location>
        <begin position="116"/>
        <end position="135"/>
    </location>
</feature>
<gene>
    <name evidence="4" type="ORF">G3T38_01610</name>
</gene>
<dbReference type="RefSeq" id="WP_163770309.1">
    <property type="nucleotide sequence ID" value="NZ_JAAGXA010000001.1"/>
</dbReference>
<evidence type="ECO:0000313" key="4">
    <source>
        <dbReference type="EMBL" id="NEN76964.1"/>
    </source>
</evidence>
<evidence type="ECO:0000259" key="3">
    <source>
        <dbReference type="PROSITE" id="PS51782"/>
    </source>
</evidence>
<keyword evidence="2" id="KW-0472">Membrane</keyword>
<accession>A0A6P0HF42</accession>
<keyword evidence="2" id="KW-1133">Transmembrane helix</keyword>
<dbReference type="PROSITE" id="PS51782">
    <property type="entry name" value="LYSM"/>
    <property type="match status" value="1"/>
</dbReference>
<evidence type="ECO:0000256" key="1">
    <source>
        <dbReference type="SAM" id="MobiDB-lite"/>
    </source>
</evidence>
<dbReference type="AlphaFoldDB" id="A0A6P0HF42"/>
<evidence type="ECO:0000313" key="5">
    <source>
        <dbReference type="Proteomes" id="UP000468687"/>
    </source>
</evidence>
<dbReference type="InterPro" id="IPR036779">
    <property type="entry name" value="LysM_dom_sf"/>
</dbReference>
<protein>
    <recommendedName>
        <fullName evidence="3">LysM domain-containing protein</fullName>
    </recommendedName>
</protein>
<dbReference type="InterPro" id="IPR018392">
    <property type="entry name" value="LysM"/>
</dbReference>
<feature type="domain" description="LysM" evidence="3">
    <location>
        <begin position="205"/>
        <end position="262"/>
    </location>
</feature>
<proteinExistence type="predicted"/>
<organism evidence="4 5">
    <name type="scientific">Nocardioides zeae</name>
    <dbReference type="NCBI Taxonomy" id="1457234"/>
    <lineage>
        <taxon>Bacteria</taxon>
        <taxon>Bacillati</taxon>
        <taxon>Actinomycetota</taxon>
        <taxon>Actinomycetes</taxon>
        <taxon>Propionibacteriales</taxon>
        <taxon>Nocardioidaceae</taxon>
        <taxon>Nocardioides</taxon>
    </lineage>
</organism>
<keyword evidence="5" id="KW-1185">Reference proteome</keyword>
<feature type="compositionally biased region" description="Low complexity" evidence="1">
    <location>
        <begin position="176"/>
        <end position="206"/>
    </location>
</feature>
<feature type="compositionally biased region" description="Low complexity" evidence="1">
    <location>
        <begin position="156"/>
        <end position="169"/>
    </location>
</feature>
<name>A0A6P0HF42_9ACTN</name>
<feature type="region of interest" description="Disordered" evidence="1">
    <location>
        <begin position="147"/>
        <end position="207"/>
    </location>
</feature>
<comment type="caution">
    <text evidence="4">The sequence shown here is derived from an EMBL/GenBank/DDBJ whole genome shotgun (WGS) entry which is preliminary data.</text>
</comment>
<evidence type="ECO:0000256" key="2">
    <source>
        <dbReference type="SAM" id="Phobius"/>
    </source>
</evidence>
<feature type="transmembrane region" description="Helical" evidence="2">
    <location>
        <begin position="54"/>
        <end position="79"/>
    </location>
</feature>
<reference evidence="4 5" key="1">
    <citation type="journal article" date="2014" name="Int. J. Syst. Evol. Microbiol.">
        <title>Nocardioides zeae sp. nov., isolated from the stem of Zea mays.</title>
        <authorList>
            <person name="Glaeser S.P."/>
            <person name="McInroy J.A."/>
            <person name="Busse H.J."/>
            <person name="Kampfer P."/>
        </authorList>
    </citation>
    <scope>NUCLEOTIDE SEQUENCE [LARGE SCALE GENOMIC DNA]</scope>
    <source>
        <strain evidence="4 5">JCM 30728</strain>
    </source>
</reference>
<dbReference type="EMBL" id="JAAGXA010000001">
    <property type="protein sequence ID" value="NEN76964.1"/>
    <property type="molecule type" value="Genomic_DNA"/>
</dbReference>